<dbReference type="Proteomes" id="UP000193411">
    <property type="component" value="Unassembled WGS sequence"/>
</dbReference>
<organism evidence="2 3">
    <name type="scientific">Catenaria anguillulae PL171</name>
    <dbReference type="NCBI Taxonomy" id="765915"/>
    <lineage>
        <taxon>Eukaryota</taxon>
        <taxon>Fungi</taxon>
        <taxon>Fungi incertae sedis</taxon>
        <taxon>Blastocladiomycota</taxon>
        <taxon>Blastocladiomycetes</taxon>
        <taxon>Blastocladiales</taxon>
        <taxon>Catenariaceae</taxon>
        <taxon>Catenaria</taxon>
    </lineage>
</organism>
<dbReference type="EMBL" id="MCFL01000011">
    <property type="protein sequence ID" value="ORZ37699.1"/>
    <property type="molecule type" value="Genomic_DNA"/>
</dbReference>
<feature type="compositionally biased region" description="Low complexity" evidence="1">
    <location>
        <begin position="59"/>
        <end position="84"/>
    </location>
</feature>
<keyword evidence="3" id="KW-1185">Reference proteome</keyword>
<evidence type="ECO:0000256" key="1">
    <source>
        <dbReference type="SAM" id="MobiDB-lite"/>
    </source>
</evidence>
<dbReference type="AlphaFoldDB" id="A0A1Y2HT47"/>
<protein>
    <submittedName>
        <fullName evidence="2">Uncharacterized protein</fullName>
    </submittedName>
</protein>
<feature type="region of interest" description="Disordered" evidence="1">
    <location>
        <begin position="138"/>
        <end position="158"/>
    </location>
</feature>
<comment type="caution">
    <text evidence="2">The sequence shown here is derived from an EMBL/GenBank/DDBJ whole genome shotgun (WGS) entry which is preliminary data.</text>
</comment>
<accession>A0A1Y2HT47</accession>
<evidence type="ECO:0000313" key="2">
    <source>
        <dbReference type="EMBL" id="ORZ37699.1"/>
    </source>
</evidence>
<proteinExistence type="predicted"/>
<gene>
    <name evidence="2" type="ORF">BCR44DRAFT_1024267</name>
</gene>
<name>A0A1Y2HT47_9FUNG</name>
<reference evidence="2 3" key="1">
    <citation type="submission" date="2016-07" db="EMBL/GenBank/DDBJ databases">
        <title>Pervasive Adenine N6-methylation of Active Genes in Fungi.</title>
        <authorList>
            <consortium name="DOE Joint Genome Institute"/>
            <person name="Mondo S.J."/>
            <person name="Dannebaum R.O."/>
            <person name="Kuo R.C."/>
            <person name="Labutti K."/>
            <person name="Haridas S."/>
            <person name="Kuo A."/>
            <person name="Salamov A."/>
            <person name="Ahrendt S.R."/>
            <person name="Lipzen A."/>
            <person name="Sullivan W."/>
            <person name="Andreopoulos W.B."/>
            <person name="Clum A."/>
            <person name="Lindquist E."/>
            <person name="Daum C."/>
            <person name="Ramamoorthy G.K."/>
            <person name="Gryganskyi A."/>
            <person name="Culley D."/>
            <person name="Magnuson J.K."/>
            <person name="James T.Y."/>
            <person name="O'Malley M.A."/>
            <person name="Stajich J.E."/>
            <person name="Spatafora J.W."/>
            <person name="Visel A."/>
            <person name="Grigoriev I.V."/>
        </authorList>
    </citation>
    <scope>NUCLEOTIDE SEQUENCE [LARGE SCALE GENOMIC DNA]</scope>
    <source>
        <strain evidence="2 3">PL171</strain>
    </source>
</reference>
<evidence type="ECO:0000313" key="3">
    <source>
        <dbReference type="Proteomes" id="UP000193411"/>
    </source>
</evidence>
<feature type="region of interest" description="Disordered" evidence="1">
    <location>
        <begin position="59"/>
        <end position="120"/>
    </location>
</feature>
<feature type="compositionally biased region" description="Basic residues" evidence="1">
    <location>
        <begin position="99"/>
        <end position="119"/>
    </location>
</feature>
<sequence>MQLVPDYPIVQRIVTDMCDFAAWARATIPTDMTIAAADAALGRFLSSWSTLQATLVTLSRSRTPPTHPSRPSSQQNQNSCSETESSTDDDAGSPIATGSRRKGRKAKKRKPYKPPKPLKLHYLTHWSPMTRLFGSVDRQGTQHGEKKHAVTTKPSANHTNYDRKTVTLQAANRIALLDAIQDALETVYWYWPEAVGDNMKANLAPVDQLRKPRSLTPTAPEYHFASYLGSFSFSELPNTAARQSPIHPYFARAVASGL</sequence>